<evidence type="ECO:0000259" key="11">
    <source>
        <dbReference type="Pfam" id="PF00384"/>
    </source>
</evidence>
<sequence>MKRKPPQADPVQDAPRVSAPRRSAAGLPAVANSLRVAQRQMGARRTALTLLRVNQADGFDCPGCAWPEPERRHAAEFCENGAKAVAEEATLRRVTPAFFAERPVSELARRSGYWLGQQGRLTHPMYLAEGSDHYEPIGWERAFDIVAEELRALDSPDEALFYTSGRTSNEAAFLYQLFARCFGTNNLPDCSNLCHESSGAALTETLGVGKGSVLLEDLHHADLIIVAGQNPGTNHPRMLTALEKAKRNGARIITVNPLPEAGLERFDNPQTLRGLAGSGTPLTDLFLQIRIGGDQALFRELCRRVLAAEGGVDEEFVREHTHGFEEFAAAVRAGDPGEVPRATGLDPADIDRAADMVLASKRTVVCWAMGLTQHRHAVPTIREIVNLLLLRGAVGRPGAGVCPVRGHSNVQGDRTMGIVEKPSPALLDALEEEFGVPMPREHGLDVVNAIRALRDGRAKVFFALGGNFVAASPDTGVTEAAMRRARLTVHVSTKLNRSHCVTGARALILPVLGRTERDVQASGEQFVTVEDSMGVVHASRGRLAPASEHLLSEPALVCRLARRVLGGDHPVPWEEFEADYAAVRDRIARTIPGFEDFNARVARPGGFVLPHAPRDERRFPTATGKANFTAAPVEWPRVPPGRLLLQTLRSHDQYNTTVYGLDDRYRGIEGGRRVVLVHPGDAAELGLPDGSYADLTSEWEDGRERTAPGFRVVHYPTARGCAAAYFPETNVLVPLDATAEVSNTPASKSVVIRLTPSRGPLPASDKTV</sequence>
<dbReference type="PANTHER" id="PTHR43105">
    <property type="entry name" value="RESPIRATORY NITRATE REDUCTASE"/>
    <property type="match status" value="1"/>
</dbReference>
<evidence type="ECO:0000256" key="8">
    <source>
        <dbReference type="ARBA" id="ARBA00023004"/>
    </source>
</evidence>
<evidence type="ECO:0000256" key="9">
    <source>
        <dbReference type="ARBA" id="ARBA00023014"/>
    </source>
</evidence>
<keyword evidence="5" id="KW-0500">Molybdenum</keyword>
<dbReference type="Gene3D" id="3.40.50.740">
    <property type="match status" value="1"/>
</dbReference>
<evidence type="ECO:0000313" key="13">
    <source>
        <dbReference type="EMBL" id="GAA2401908.1"/>
    </source>
</evidence>
<reference evidence="13 14" key="1">
    <citation type="journal article" date="2019" name="Int. J. Syst. Evol. Microbiol.">
        <title>The Global Catalogue of Microorganisms (GCM) 10K type strain sequencing project: providing services to taxonomists for standard genome sequencing and annotation.</title>
        <authorList>
            <consortium name="The Broad Institute Genomics Platform"/>
            <consortium name="The Broad Institute Genome Sequencing Center for Infectious Disease"/>
            <person name="Wu L."/>
            <person name="Ma J."/>
        </authorList>
    </citation>
    <scope>NUCLEOTIDE SEQUENCE [LARGE SCALE GENOMIC DNA]</scope>
    <source>
        <strain evidence="13 14">JCM 6921</strain>
    </source>
</reference>
<keyword evidence="4" id="KW-0004">4Fe-4S</keyword>
<evidence type="ECO:0000256" key="4">
    <source>
        <dbReference type="ARBA" id="ARBA00022485"/>
    </source>
</evidence>
<dbReference type="SUPFAM" id="SSF53706">
    <property type="entry name" value="Formate dehydrogenase/DMSO reductase, domains 1-3"/>
    <property type="match status" value="1"/>
</dbReference>
<feature type="domain" description="Molybdopterin oxidoreductase" evidence="11">
    <location>
        <begin position="120"/>
        <end position="489"/>
    </location>
</feature>
<proteinExistence type="inferred from homology"/>
<dbReference type="CDD" id="cd02787">
    <property type="entry name" value="MopB_CT_ydeP"/>
    <property type="match status" value="1"/>
</dbReference>
<gene>
    <name evidence="13" type="ORF">GCM10010420_31210</name>
</gene>
<feature type="region of interest" description="Disordered" evidence="10">
    <location>
        <begin position="1"/>
        <end position="25"/>
    </location>
</feature>
<dbReference type="Pfam" id="PF01568">
    <property type="entry name" value="Molydop_binding"/>
    <property type="match status" value="1"/>
</dbReference>
<keyword evidence="14" id="KW-1185">Reference proteome</keyword>
<dbReference type="PIRSF" id="PIRSF000144">
    <property type="entry name" value="CbbBc"/>
    <property type="match status" value="1"/>
</dbReference>
<dbReference type="NCBIfam" id="TIGR01701">
    <property type="entry name" value="Fdhalpha-like"/>
    <property type="match status" value="1"/>
</dbReference>
<dbReference type="Pfam" id="PF00384">
    <property type="entry name" value="Molybdopterin"/>
    <property type="match status" value="1"/>
</dbReference>
<organism evidence="13 14">
    <name type="scientific">Streptomyces glaucosporus</name>
    <dbReference type="NCBI Taxonomy" id="284044"/>
    <lineage>
        <taxon>Bacteria</taxon>
        <taxon>Bacillati</taxon>
        <taxon>Actinomycetota</taxon>
        <taxon>Actinomycetes</taxon>
        <taxon>Kitasatosporales</taxon>
        <taxon>Streptomycetaceae</taxon>
        <taxon>Streptomyces</taxon>
    </lineage>
</organism>
<feature type="domain" description="Molybdopterin dinucleotide-binding" evidence="12">
    <location>
        <begin position="643"/>
        <end position="750"/>
    </location>
</feature>
<dbReference type="InterPro" id="IPR041953">
    <property type="entry name" value="YdeP_MopB"/>
</dbReference>
<protein>
    <submittedName>
        <fullName evidence="13">FdhF/YdeP family oxidoreductase</fullName>
    </submittedName>
</protein>
<evidence type="ECO:0000256" key="10">
    <source>
        <dbReference type="SAM" id="MobiDB-lite"/>
    </source>
</evidence>
<comment type="similarity">
    <text evidence="3">Belongs to the prokaryotic molybdopterin-containing oxidoreductase family.</text>
</comment>
<evidence type="ECO:0000256" key="2">
    <source>
        <dbReference type="ARBA" id="ARBA00001966"/>
    </source>
</evidence>
<keyword evidence="8" id="KW-0408">Iron</keyword>
<dbReference type="InterPro" id="IPR010046">
    <property type="entry name" value="Mopterin_OxRdtse_a_bac"/>
</dbReference>
<keyword evidence="7" id="KW-0560">Oxidoreductase</keyword>
<dbReference type="InterPro" id="IPR006656">
    <property type="entry name" value="Mopterin_OxRdtase"/>
</dbReference>
<evidence type="ECO:0000256" key="7">
    <source>
        <dbReference type="ARBA" id="ARBA00023002"/>
    </source>
</evidence>
<evidence type="ECO:0000256" key="3">
    <source>
        <dbReference type="ARBA" id="ARBA00010312"/>
    </source>
</evidence>
<name>A0ABN3IFV9_9ACTN</name>
<evidence type="ECO:0000259" key="12">
    <source>
        <dbReference type="Pfam" id="PF01568"/>
    </source>
</evidence>
<evidence type="ECO:0000256" key="6">
    <source>
        <dbReference type="ARBA" id="ARBA00022723"/>
    </source>
</evidence>
<dbReference type="CDD" id="cd02767">
    <property type="entry name" value="MopB_ydeP"/>
    <property type="match status" value="1"/>
</dbReference>
<dbReference type="InterPro" id="IPR037951">
    <property type="entry name" value="MopB_CT_YdeP"/>
</dbReference>
<keyword evidence="9" id="KW-0411">Iron-sulfur</keyword>
<comment type="cofactor">
    <cofactor evidence="2">
        <name>[4Fe-4S] cluster</name>
        <dbReference type="ChEBI" id="CHEBI:49883"/>
    </cofactor>
</comment>
<dbReference type="InterPro" id="IPR050123">
    <property type="entry name" value="Prok_molybdopt-oxidoreductase"/>
</dbReference>
<evidence type="ECO:0000256" key="1">
    <source>
        <dbReference type="ARBA" id="ARBA00001942"/>
    </source>
</evidence>
<keyword evidence="6" id="KW-0479">Metal-binding</keyword>
<dbReference type="PANTHER" id="PTHR43105:SF4">
    <property type="entry name" value="PROTEIN YDEP"/>
    <property type="match status" value="1"/>
</dbReference>
<dbReference type="EMBL" id="BAAATJ010000013">
    <property type="protein sequence ID" value="GAA2401908.1"/>
    <property type="molecule type" value="Genomic_DNA"/>
</dbReference>
<evidence type="ECO:0000256" key="5">
    <source>
        <dbReference type="ARBA" id="ARBA00022505"/>
    </source>
</evidence>
<dbReference type="InterPro" id="IPR006657">
    <property type="entry name" value="MoPterin_dinucl-bd_dom"/>
</dbReference>
<dbReference type="Gene3D" id="3.40.228.10">
    <property type="entry name" value="Dimethylsulfoxide Reductase, domain 2"/>
    <property type="match status" value="1"/>
</dbReference>
<accession>A0ABN3IFV9</accession>
<evidence type="ECO:0000313" key="14">
    <source>
        <dbReference type="Proteomes" id="UP001500058"/>
    </source>
</evidence>
<dbReference type="InterPro" id="IPR009010">
    <property type="entry name" value="Asp_de-COase-like_dom_sf"/>
</dbReference>
<dbReference type="RefSeq" id="WP_344631618.1">
    <property type="nucleotide sequence ID" value="NZ_BAAATJ010000013.1"/>
</dbReference>
<feature type="compositionally biased region" description="Low complexity" evidence="10">
    <location>
        <begin position="14"/>
        <end position="25"/>
    </location>
</feature>
<comment type="cofactor">
    <cofactor evidence="1">
        <name>Mo-bis(molybdopterin guanine dinucleotide)</name>
        <dbReference type="ChEBI" id="CHEBI:60539"/>
    </cofactor>
</comment>
<comment type="caution">
    <text evidence="13">The sequence shown here is derived from an EMBL/GenBank/DDBJ whole genome shotgun (WGS) entry which is preliminary data.</text>
</comment>
<dbReference type="SUPFAM" id="SSF50692">
    <property type="entry name" value="ADC-like"/>
    <property type="match status" value="1"/>
</dbReference>
<dbReference type="Proteomes" id="UP001500058">
    <property type="component" value="Unassembled WGS sequence"/>
</dbReference>